<dbReference type="PANTHER" id="PTHR16525">
    <property type="entry name" value="PROTEIN C12ORF4"/>
    <property type="match status" value="1"/>
</dbReference>
<keyword evidence="2" id="KW-1185">Reference proteome</keyword>
<proteinExistence type="predicted"/>
<dbReference type="Proteomes" id="UP000515202">
    <property type="component" value="Unplaced"/>
</dbReference>
<dbReference type="RefSeq" id="XP_039725002.1">
    <property type="nucleotide sequence ID" value="XM_039869068.1"/>
</dbReference>
<feature type="region of interest" description="Disordered" evidence="1">
    <location>
        <begin position="386"/>
        <end position="405"/>
    </location>
</feature>
<dbReference type="RefSeq" id="XP_023387342.1">
    <property type="nucleotide sequence ID" value="XM_023531574.1"/>
</dbReference>
<evidence type="ECO:0000313" key="5">
    <source>
        <dbReference type="RefSeq" id="XP_023387343.1"/>
    </source>
</evidence>
<dbReference type="PANTHER" id="PTHR16525:SF0">
    <property type="entry name" value="PROTEIN C12ORF4"/>
    <property type="match status" value="1"/>
</dbReference>
<dbReference type="GeneID" id="120607303"/>
<sequence length="556" mass="64469">MPEKMKKNRERFCNREREFVYKFKVGSQCLELRVPLKFPVQENASYLHGRLMLLHGLPCFIEKDLKEALSQFIEVESLKDYDRDAEASLESVKSGEVDLHQLANTWAKAYAETTLEHARPEEPSWDEDFADVYHDLIHSPASETLLNLEHNYFVSISELIGERDVELKKLRERQGIEMEKVMQELGKSLTDQDVNSLAAQHFESQQDLENKWSNELKQSTAIQKQEYQEWVIKLHQDLKNPNNSSLSEEIKVQPSQFRESVEANGRIYEEQRKLEESFTIHLGAQLKTMHNLRLLRADMLDFCKHKRNHRSGVKLHRLQTALSLYSTSLCGLVLLVDNRINSYSGIKRDFATVCQECTDFHFPRIEEQLEVVQQVVLYARTQRRSKLKESHESGNRNGESDDKTKNADRNYLNILPGEFYITRHSNLSEIHVAFHLCVDDNVKSGNITARDPAIMGLRNILKVCCTHDITTISIPLLLVHDMSEEMTIPWCLRRAELVFKCVKGFMMEMASWDGGISRTVQFLVPQSISEEMFYQLSNMLPQIFRVSSTLTLTSKH</sequence>
<evidence type="ECO:0000313" key="3">
    <source>
        <dbReference type="RefSeq" id="XP_011360102.1"/>
    </source>
</evidence>
<dbReference type="RefSeq" id="XP_011360102.1">
    <property type="nucleotide sequence ID" value="XM_011361800.2"/>
</dbReference>
<feature type="compositionally biased region" description="Basic and acidic residues" evidence="1">
    <location>
        <begin position="387"/>
        <end position="405"/>
    </location>
</feature>
<dbReference type="RefSeq" id="XP_023387344.1">
    <property type="nucleotide sequence ID" value="XM_023531576.1"/>
</dbReference>
<dbReference type="CTD" id="57102"/>
<dbReference type="KEGG" id="pgig:120607303"/>
<dbReference type="GeneID" id="105293258"/>
<dbReference type="InterPro" id="IPR019311">
    <property type="entry name" value="Fy-3"/>
</dbReference>
<protein>
    <submittedName>
        <fullName evidence="3">protein C12orf4 homolog isoform X1</fullName>
    </submittedName>
</protein>
<dbReference type="GO" id="GO:0043304">
    <property type="term" value="P:regulation of mast cell degranulation"/>
    <property type="evidence" value="ECO:0007669"/>
    <property type="project" value="TreeGrafter"/>
</dbReference>
<organism evidence="2 7">
    <name type="scientific">Pteropus vampyrus</name>
    <name type="common">Large flying fox</name>
    <dbReference type="NCBI Taxonomy" id="132908"/>
    <lineage>
        <taxon>Eukaryota</taxon>
        <taxon>Metazoa</taxon>
        <taxon>Chordata</taxon>
        <taxon>Craniata</taxon>
        <taxon>Vertebrata</taxon>
        <taxon>Euteleostomi</taxon>
        <taxon>Mammalia</taxon>
        <taxon>Eutheria</taxon>
        <taxon>Laurasiatheria</taxon>
        <taxon>Chiroptera</taxon>
        <taxon>Yinpterochiroptera</taxon>
        <taxon>Pteropodoidea</taxon>
        <taxon>Pteropodidae</taxon>
        <taxon>Pteropodinae</taxon>
        <taxon>Pteropus</taxon>
    </lineage>
</organism>
<evidence type="ECO:0000313" key="7">
    <source>
        <dbReference type="RefSeq" id="XP_023387345.1"/>
    </source>
</evidence>
<dbReference type="OrthoDB" id="415359at2759"/>
<dbReference type="RefSeq" id="XP_039725001.1">
    <property type="nucleotide sequence ID" value="XM_039869067.1"/>
</dbReference>
<evidence type="ECO:0000256" key="1">
    <source>
        <dbReference type="SAM" id="MobiDB-lite"/>
    </source>
</evidence>
<dbReference type="Pfam" id="PF10154">
    <property type="entry name" value="Fy-3"/>
    <property type="match status" value="1"/>
</dbReference>
<dbReference type="RefSeq" id="XP_039725005.1">
    <property type="nucleotide sequence ID" value="XM_039869071.1"/>
</dbReference>
<evidence type="ECO:0000313" key="2">
    <source>
        <dbReference type="Proteomes" id="UP000515202"/>
    </source>
</evidence>
<dbReference type="GO" id="GO:0005737">
    <property type="term" value="C:cytoplasm"/>
    <property type="evidence" value="ECO:0007669"/>
    <property type="project" value="TreeGrafter"/>
</dbReference>
<evidence type="ECO:0000313" key="6">
    <source>
        <dbReference type="RefSeq" id="XP_023387344.1"/>
    </source>
</evidence>
<dbReference type="KEGG" id="pvp:105293258"/>
<dbReference type="RefSeq" id="XP_023387345.1">
    <property type="nucleotide sequence ID" value="XM_023531577.1"/>
</dbReference>
<accession>A0A6P6CK34</accession>
<dbReference type="RefSeq" id="XP_039725004.1">
    <property type="nucleotide sequence ID" value="XM_039869070.1"/>
</dbReference>
<dbReference type="AlphaFoldDB" id="A0A6P6CK34"/>
<dbReference type="RefSeq" id="XP_039725003.1">
    <property type="nucleotide sequence ID" value="XM_039869069.1"/>
</dbReference>
<dbReference type="RefSeq" id="XP_023387343.1">
    <property type="nucleotide sequence ID" value="XM_023531575.1"/>
</dbReference>
<evidence type="ECO:0000313" key="4">
    <source>
        <dbReference type="RefSeq" id="XP_023387342.1"/>
    </source>
</evidence>
<name>A0A6P6CK34_PTEVA</name>
<gene>
    <name evidence="3 4 5 6 7" type="primary">CUNH12orf4</name>
</gene>
<reference evidence="3 4" key="1">
    <citation type="submission" date="2025-04" db="UniProtKB">
        <authorList>
            <consortium name="RefSeq"/>
        </authorList>
    </citation>
    <scope>IDENTIFICATION</scope>
    <source>
        <tissue evidence="3 4">Kidney</tissue>
    </source>
</reference>